<evidence type="ECO:0000313" key="9">
    <source>
        <dbReference type="Proteomes" id="UP000249254"/>
    </source>
</evidence>
<evidence type="ECO:0000256" key="2">
    <source>
        <dbReference type="ARBA" id="ARBA00005568"/>
    </source>
</evidence>
<keyword evidence="3 6" id="KW-0479">Metal-binding</keyword>
<feature type="binding site" evidence="6">
    <location>
        <position position="151"/>
    </location>
    <ligand>
        <name>Mg(2+)</name>
        <dbReference type="ChEBI" id="CHEBI:18420"/>
    </ligand>
</feature>
<protein>
    <submittedName>
        <fullName evidence="8">CoA ester lyase</fullName>
    </submittedName>
</protein>
<sequence length="287" mass="30296">MTPIRPRRSALYLPAANARAIEKARTLAADVIILDLEDSVAPDMKDEARRMAVEAVAAGGFGPREVVIRVNGLDTPWAGSDLAAVAEAGPDGILLPKVASADDIESCAEQVAGRARLWGMIETCQAVFRLDALAGASRACGLDVWVIGANDLVKEMRCRLDEARTPLLPALSLAIMAARAHGLVVLDGVYNDITNLEGLARECAQGAALGFDGKSLIHPSHLETANRLYAPPGDEVAWARTIVAAYAAPENAGRGVIKVEGKMVERLHLAQAERLIAVADAIGAREA</sequence>
<dbReference type="GO" id="GO:0006107">
    <property type="term" value="P:oxaloacetate metabolic process"/>
    <property type="evidence" value="ECO:0007669"/>
    <property type="project" value="TreeGrafter"/>
</dbReference>
<feature type="binding site" evidence="5">
    <location>
        <position position="122"/>
    </location>
    <ligand>
        <name>substrate</name>
    </ligand>
</feature>
<evidence type="ECO:0000256" key="6">
    <source>
        <dbReference type="PIRSR" id="PIRSR015582-2"/>
    </source>
</evidence>
<keyword evidence="8" id="KW-0456">Lyase</keyword>
<dbReference type="PIRSF" id="PIRSF015582">
    <property type="entry name" value="Cit_lyase_B"/>
    <property type="match status" value="1"/>
</dbReference>
<dbReference type="OrthoDB" id="9800547at2"/>
<dbReference type="InterPro" id="IPR015813">
    <property type="entry name" value="Pyrv/PenolPyrv_kinase-like_dom"/>
</dbReference>
<feature type="domain" description="HpcH/HpaI aldolase/citrate lyase" evidence="7">
    <location>
        <begin position="8"/>
        <end position="219"/>
    </location>
</feature>
<reference evidence="9" key="1">
    <citation type="submission" date="2018-05" db="EMBL/GenBank/DDBJ databases">
        <authorList>
            <person name="Li X."/>
        </authorList>
    </citation>
    <scope>NUCLEOTIDE SEQUENCE [LARGE SCALE GENOMIC DNA]</scope>
    <source>
        <strain evidence="9">LX32</strain>
    </source>
</reference>
<evidence type="ECO:0000256" key="1">
    <source>
        <dbReference type="ARBA" id="ARBA00001946"/>
    </source>
</evidence>
<dbReference type="Gene3D" id="3.20.20.60">
    <property type="entry name" value="Phosphoenolpyruvate-binding domains"/>
    <property type="match status" value="1"/>
</dbReference>
<evidence type="ECO:0000256" key="5">
    <source>
        <dbReference type="PIRSR" id="PIRSR015582-1"/>
    </source>
</evidence>
<gene>
    <name evidence="8" type="ORF">DJ017_03800</name>
</gene>
<proteinExistence type="inferred from homology"/>
<keyword evidence="9" id="KW-1185">Reference proteome</keyword>
<dbReference type="InterPro" id="IPR011206">
    <property type="entry name" value="Citrate_lyase_beta/mcl1/mcl2"/>
</dbReference>
<dbReference type="GO" id="GO:0000287">
    <property type="term" value="F:magnesium ion binding"/>
    <property type="evidence" value="ECO:0007669"/>
    <property type="project" value="TreeGrafter"/>
</dbReference>
<dbReference type="SUPFAM" id="SSF51621">
    <property type="entry name" value="Phosphoenolpyruvate/pyruvate domain"/>
    <property type="match status" value="1"/>
</dbReference>
<accession>A0A328AGK2</accession>
<comment type="similarity">
    <text evidence="2">Belongs to the HpcH/HpaI aldolase family.</text>
</comment>
<evidence type="ECO:0000259" key="7">
    <source>
        <dbReference type="Pfam" id="PF03328"/>
    </source>
</evidence>
<name>A0A328AGK2_9CAUL</name>
<dbReference type="InterPro" id="IPR005000">
    <property type="entry name" value="Aldolase/citrate-lyase_domain"/>
</dbReference>
<dbReference type="PANTHER" id="PTHR32308">
    <property type="entry name" value="LYASE BETA SUBUNIT, PUTATIVE (AFU_ORTHOLOGUE AFUA_4G13030)-RELATED"/>
    <property type="match status" value="1"/>
</dbReference>
<evidence type="ECO:0000313" key="8">
    <source>
        <dbReference type="EMBL" id="RAK53711.1"/>
    </source>
</evidence>
<comment type="cofactor">
    <cofactor evidence="1">
        <name>Mg(2+)</name>
        <dbReference type="ChEBI" id="CHEBI:18420"/>
    </cofactor>
</comment>
<organism evidence="8 9">
    <name type="scientific">Phenylobacterium soli</name>
    <dbReference type="NCBI Taxonomy" id="2170551"/>
    <lineage>
        <taxon>Bacteria</taxon>
        <taxon>Pseudomonadati</taxon>
        <taxon>Pseudomonadota</taxon>
        <taxon>Alphaproteobacteria</taxon>
        <taxon>Caulobacterales</taxon>
        <taxon>Caulobacteraceae</taxon>
        <taxon>Phenylobacterium</taxon>
    </lineage>
</organism>
<dbReference type="AlphaFoldDB" id="A0A328AGK2"/>
<comment type="caution">
    <text evidence="8">The sequence shown here is derived from an EMBL/GenBank/DDBJ whole genome shotgun (WGS) entry which is preliminary data.</text>
</comment>
<dbReference type="Pfam" id="PF03328">
    <property type="entry name" value="HpcH_HpaI"/>
    <property type="match status" value="1"/>
</dbReference>
<feature type="binding site" evidence="6">
    <location>
        <position position="122"/>
    </location>
    <ligand>
        <name>Mg(2+)</name>
        <dbReference type="ChEBI" id="CHEBI:18420"/>
    </ligand>
</feature>
<evidence type="ECO:0000256" key="4">
    <source>
        <dbReference type="ARBA" id="ARBA00022842"/>
    </source>
</evidence>
<dbReference type="InterPro" id="IPR040442">
    <property type="entry name" value="Pyrv_kinase-like_dom_sf"/>
</dbReference>
<feature type="binding site" evidence="5">
    <location>
        <position position="69"/>
    </location>
    <ligand>
        <name>substrate</name>
    </ligand>
</feature>
<dbReference type="EMBL" id="QFYQ01000001">
    <property type="protein sequence ID" value="RAK53711.1"/>
    <property type="molecule type" value="Genomic_DNA"/>
</dbReference>
<dbReference type="Proteomes" id="UP000249254">
    <property type="component" value="Unassembled WGS sequence"/>
</dbReference>
<evidence type="ECO:0000256" key="3">
    <source>
        <dbReference type="ARBA" id="ARBA00022723"/>
    </source>
</evidence>
<dbReference type="PANTHER" id="PTHR32308:SF10">
    <property type="entry name" value="CITRATE LYASE SUBUNIT BETA"/>
    <property type="match status" value="1"/>
</dbReference>
<keyword evidence="4 6" id="KW-0460">Magnesium</keyword>
<dbReference type="GO" id="GO:0016829">
    <property type="term" value="F:lyase activity"/>
    <property type="evidence" value="ECO:0007669"/>
    <property type="project" value="UniProtKB-KW"/>
</dbReference>
<dbReference type="RefSeq" id="WP_111527463.1">
    <property type="nucleotide sequence ID" value="NZ_JBHRSG010000005.1"/>
</dbReference>